<name>A0AA42X197_SPHYA</name>
<protein>
    <submittedName>
        <fullName evidence="1">Uncharacterized protein</fullName>
    </submittedName>
</protein>
<dbReference type="RefSeq" id="WP_279731829.1">
    <property type="nucleotide sequence ID" value="NZ_JAOCKX010000096.1"/>
</dbReference>
<dbReference type="AlphaFoldDB" id="A0AA42X197"/>
<dbReference type="Proteomes" id="UP001162318">
    <property type="component" value="Unassembled WGS sequence"/>
</dbReference>
<accession>A0AA42X197</accession>
<reference evidence="1" key="1">
    <citation type="submission" date="2022-09" db="EMBL/GenBank/DDBJ databases">
        <title>Intensive care unit water sources are persistently colonized with multi-drug resistant bacteria and are the site of extensive horizontal gene transfer of antibiotic resistance genes.</title>
        <authorList>
            <person name="Diorio-Toth L."/>
        </authorList>
    </citation>
    <scope>NUCLEOTIDE SEQUENCE</scope>
    <source>
        <strain evidence="1">GD03659</strain>
    </source>
</reference>
<dbReference type="EMBL" id="JAOCKX010000096">
    <property type="protein sequence ID" value="MDH2135220.1"/>
    <property type="molecule type" value="Genomic_DNA"/>
</dbReference>
<organism evidence="1 2">
    <name type="scientific">Sphingobium yanoikuyae</name>
    <name type="common">Sphingomonas yanoikuyae</name>
    <dbReference type="NCBI Taxonomy" id="13690"/>
    <lineage>
        <taxon>Bacteria</taxon>
        <taxon>Pseudomonadati</taxon>
        <taxon>Pseudomonadota</taxon>
        <taxon>Alphaproteobacteria</taxon>
        <taxon>Sphingomonadales</taxon>
        <taxon>Sphingomonadaceae</taxon>
        <taxon>Sphingobium</taxon>
    </lineage>
</organism>
<gene>
    <name evidence="1" type="ORF">N5J77_29260</name>
</gene>
<comment type="caution">
    <text evidence="1">The sequence shown here is derived from an EMBL/GenBank/DDBJ whole genome shotgun (WGS) entry which is preliminary data.</text>
</comment>
<evidence type="ECO:0000313" key="1">
    <source>
        <dbReference type="EMBL" id="MDH2135220.1"/>
    </source>
</evidence>
<sequence length="40" mass="4171">MAEFVNVGVLGAEADMEAPMLIHLADERVSVLIAADASTI</sequence>
<evidence type="ECO:0000313" key="2">
    <source>
        <dbReference type="Proteomes" id="UP001162318"/>
    </source>
</evidence>
<proteinExistence type="predicted"/>